<protein>
    <submittedName>
        <fullName evidence="1">Uncharacterized protein</fullName>
    </submittedName>
</protein>
<keyword evidence="2" id="KW-1185">Reference proteome</keyword>
<reference evidence="1" key="2">
    <citation type="submission" date="2021-12" db="EMBL/GenBank/DDBJ databases">
        <title>Resequencing data analysis of finger millet.</title>
        <authorList>
            <person name="Hatakeyama M."/>
            <person name="Aluri S."/>
            <person name="Balachadran M.T."/>
            <person name="Sivarajan S.R."/>
            <person name="Poveda L."/>
            <person name="Shimizu-Inatsugi R."/>
            <person name="Schlapbach R."/>
            <person name="Sreeman S.M."/>
            <person name="Shimizu K.K."/>
        </authorList>
    </citation>
    <scope>NUCLEOTIDE SEQUENCE</scope>
</reference>
<dbReference type="AlphaFoldDB" id="A0AAV5CXW8"/>
<dbReference type="Proteomes" id="UP001054889">
    <property type="component" value="Unassembled WGS sequence"/>
</dbReference>
<name>A0AAV5CXW8_ELECO</name>
<comment type="caution">
    <text evidence="1">The sequence shown here is derived from an EMBL/GenBank/DDBJ whole genome shotgun (WGS) entry which is preliminary data.</text>
</comment>
<evidence type="ECO:0000313" key="2">
    <source>
        <dbReference type="Proteomes" id="UP001054889"/>
    </source>
</evidence>
<evidence type="ECO:0000313" key="1">
    <source>
        <dbReference type="EMBL" id="GJN03041.1"/>
    </source>
</evidence>
<organism evidence="1 2">
    <name type="scientific">Eleusine coracana subsp. coracana</name>
    <dbReference type="NCBI Taxonomy" id="191504"/>
    <lineage>
        <taxon>Eukaryota</taxon>
        <taxon>Viridiplantae</taxon>
        <taxon>Streptophyta</taxon>
        <taxon>Embryophyta</taxon>
        <taxon>Tracheophyta</taxon>
        <taxon>Spermatophyta</taxon>
        <taxon>Magnoliopsida</taxon>
        <taxon>Liliopsida</taxon>
        <taxon>Poales</taxon>
        <taxon>Poaceae</taxon>
        <taxon>PACMAD clade</taxon>
        <taxon>Chloridoideae</taxon>
        <taxon>Cynodonteae</taxon>
        <taxon>Eleusininae</taxon>
        <taxon>Eleusine</taxon>
    </lineage>
</organism>
<proteinExistence type="predicted"/>
<reference evidence="1" key="1">
    <citation type="journal article" date="2018" name="DNA Res.">
        <title>Multiple hybrid de novo genome assembly of finger millet, an orphan allotetraploid crop.</title>
        <authorList>
            <person name="Hatakeyama M."/>
            <person name="Aluri S."/>
            <person name="Balachadran M.T."/>
            <person name="Sivarajan S.R."/>
            <person name="Patrignani A."/>
            <person name="Gruter S."/>
            <person name="Poveda L."/>
            <person name="Shimizu-Inatsugi R."/>
            <person name="Baeten J."/>
            <person name="Francoijs K.J."/>
            <person name="Nataraja K.N."/>
            <person name="Reddy Y.A.N."/>
            <person name="Phadnis S."/>
            <person name="Ravikumar R.L."/>
            <person name="Schlapbach R."/>
            <person name="Sreeman S.M."/>
            <person name="Shimizu K.K."/>
        </authorList>
    </citation>
    <scope>NUCLEOTIDE SEQUENCE</scope>
</reference>
<gene>
    <name evidence="1" type="primary">ga20444</name>
    <name evidence="1" type="ORF">PR202_ga20444</name>
</gene>
<accession>A0AAV5CXW8</accession>
<sequence length="241" mass="26693">MLLTGTADDMQEASKRRESQLFEKELDGLHPGQQKYSVGFDQRVMKPLTLVLIFQSCQVDFIIHLYRFSFSIISINSQNSGSFFIRPRCLKGVERWRSRRQKGGAGASSCTEVEEQAAAEEWCMSLLQRGYRRWTSRLRPEGGERAEQPPRCAGRADCGRSQVGEQSGLCGVLGEQAAAIGSWATGAGSRGQHASSAGSWASRHSKLYSQRVFDLGSALVSSLTVYLLQTLQVSFQAFQVQ</sequence>
<dbReference type="EMBL" id="BQKI01000009">
    <property type="protein sequence ID" value="GJN03041.1"/>
    <property type="molecule type" value="Genomic_DNA"/>
</dbReference>